<dbReference type="KEGG" id="slx:SLAV_06805"/>
<gene>
    <name evidence="6" type="primary">sigK1</name>
    <name evidence="6" type="ORF">SLAV_06805</name>
</gene>
<dbReference type="PANTHER" id="PTHR43133:SF66">
    <property type="entry name" value="ECF RNA POLYMERASE SIGMA FACTOR SIGK"/>
    <property type="match status" value="1"/>
</dbReference>
<dbReference type="InterPro" id="IPR007627">
    <property type="entry name" value="RNA_pol_sigma70_r2"/>
</dbReference>
<dbReference type="Pfam" id="PF04542">
    <property type="entry name" value="Sigma70_r2"/>
    <property type="match status" value="1"/>
</dbReference>
<evidence type="ECO:0000313" key="6">
    <source>
        <dbReference type="EMBL" id="ATZ23266.1"/>
    </source>
</evidence>
<sequence length="191" mass="21213">MNDMTRARADEDLAAALGRVAGGDEAAFVSVYEAVSPAVLGVTSAVLRDRAQAEEVTQEVFVEVWRTAGRYRRERGGVRTWVLTMAHRRAVDRVRSAQASADRERRAARLEAALPEFDEVTEAALEHEERARVRRCLAGLTDLQRQSVVLAYYRGRTCREVSESLSVPLGTVKTRLRDGLLRLRDCLGVSG</sequence>
<dbReference type="Proteomes" id="UP000231791">
    <property type="component" value="Chromosome"/>
</dbReference>
<dbReference type="InterPro" id="IPR014284">
    <property type="entry name" value="RNA_pol_sigma-70_dom"/>
</dbReference>
<evidence type="ECO:0000256" key="1">
    <source>
        <dbReference type="ARBA" id="ARBA00010641"/>
    </source>
</evidence>
<dbReference type="PANTHER" id="PTHR43133">
    <property type="entry name" value="RNA POLYMERASE ECF-TYPE SIGMA FACTO"/>
    <property type="match status" value="1"/>
</dbReference>
<dbReference type="InterPro" id="IPR013325">
    <property type="entry name" value="RNA_pol_sigma_r2"/>
</dbReference>
<organism evidence="6 7">
    <name type="scientific">Streptomyces lavendulae subsp. lavendulae</name>
    <dbReference type="NCBI Taxonomy" id="58340"/>
    <lineage>
        <taxon>Bacteria</taxon>
        <taxon>Bacillati</taxon>
        <taxon>Actinomycetota</taxon>
        <taxon>Actinomycetes</taxon>
        <taxon>Kitasatosporales</taxon>
        <taxon>Streptomycetaceae</taxon>
        <taxon>Streptomyces</taxon>
    </lineage>
</organism>
<evidence type="ECO:0000256" key="4">
    <source>
        <dbReference type="ARBA" id="ARBA00023125"/>
    </source>
</evidence>
<dbReference type="GO" id="GO:0003677">
    <property type="term" value="F:DNA binding"/>
    <property type="evidence" value="ECO:0007669"/>
    <property type="project" value="UniProtKB-KW"/>
</dbReference>
<evidence type="ECO:0000256" key="2">
    <source>
        <dbReference type="ARBA" id="ARBA00023015"/>
    </source>
</evidence>
<dbReference type="EMBL" id="CP024985">
    <property type="protein sequence ID" value="ATZ23266.1"/>
    <property type="molecule type" value="Genomic_DNA"/>
</dbReference>
<evidence type="ECO:0000313" key="7">
    <source>
        <dbReference type="Proteomes" id="UP000231791"/>
    </source>
</evidence>
<proteinExistence type="inferred from homology"/>
<dbReference type="SUPFAM" id="SSF88946">
    <property type="entry name" value="Sigma2 domain of RNA polymerase sigma factors"/>
    <property type="match status" value="1"/>
</dbReference>
<keyword evidence="5" id="KW-0804">Transcription</keyword>
<dbReference type="GO" id="GO:0016987">
    <property type="term" value="F:sigma factor activity"/>
    <property type="evidence" value="ECO:0007669"/>
    <property type="project" value="UniProtKB-KW"/>
</dbReference>
<dbReference type="Pfam" id="PF04545">
    <property type="entry name" value="Sigma70_r4"/>
    <property type="match status" value="1"/>
</dbReference>
<dbReference type="GO" id="GO:0006352">
    <property type="term" value="P:DNA-templated transcription initiation"/>
    <property type="evidence" value="ECO:0007669"/>
    <property type="project" value="InterPro"/>
</dbReference>
<reference evidence="6 7" key="1">
    <citation type="submission" date="2017-11" db="EMBL/GenBank/DDBJ databases">
        <title>Complete genome sequence of Streptomyces lavendulae subsp. lavendulae CCM 3239 (formerly 'Streptomyces aureofaciens CCM 3239'), the producer of the angucycline-type antibiotic auricin.</title>
        <authorList>
            <person name="Busche T."/>
            <person name="Novakova R."/>
            <person name="Al'Dilaimi A."/>
            <person name="Homerova D."/>
            <person name="Feckova L."/>
            <person name="Rezuchova B."/>
            <person name="Mingyar E."/>
            <person name="Csolleiova D."/>
            <person name="Bekeova C."/>
            <person name="Winkler A."/>
            <person name="Sevcikova B."/>
            <person name="Kalinowski J."/>
            <person name="Kormanec J."/>
            <person name="Ruckert C."/>
        </authorList>
    </citation>
    <scope>NUCLEOTIDE SEQUENCE [LARGE SCALE GENOMIC DNA]</scope>
    <source>
        <strain evidence="6 7">CCM 3239</strain>
    </source>
</reference>
<dbReference type="AlphaFoldDB" id="A0A2K8P971"/>
<keyword evidence="4" id="KW-0238">DNA-binding</keyword>
<dbReference type="SUPFAM" id="SSF88659">
    <property type="entry name" value="Sigma3 and sigma4 domains of RNA polymerase sigma factors"/>
    <property type="match status" value="1"/>
</dbReference>
<dbReference type="Gene3D" id="1.10.1740.10">
    <property type="match status" value="1"/>
</dbReference>
<dbReference type="InterPro" id="IPR036388">
    <property type="entry name" value="WH-like_DNA-bd_sf"/>
</dbReference>
<accession>A0A2K8P971</accession>
<keyword evidence="2" id="KW-0805">Transcription regulation</keyword>
<evidence type="ECO:0000256" key="5">
    <source>
        <dbReference type="ARBA" id="ARBA00023163"/>
    </source>
</evidence>
<dbReference type="Gene3D" id="1.10.10.10">
    <property type="entry name" value="Winged helix-like DNA-binding domain superfamily/Winged helix DNA-binding domain"/>
    <property type="match status" value="1"/>
</dbReference>
<keyword evidence="7" id="KW-1185">Reference proteome</keyword>
<dbReference type="NCBIfam" id="TIGR02937">
    <property type="entry name" value="sigma70-ECF"/>
    <property type="match status" value="1"/>
</dbReference>
<evidence type="ECO:0000256" key="3">
    <source>
        <dbReference type="ARBA" id="ARBA00023082"/>
    </source>
</evidence>
<dbReference type="InterPro" id="IPR039425">
    <property type="entry name" value="RNA_pol_sigma-70-like"/>
</dbReference>
<dbReference type="NCBIfam" id="NF007228">
    <property type="entry name" value="PRK09646.1"/>
    <property type="match status" value="1"/>
</dbReference>
<keyword evidence="3" id="KW-0731">Sigma factor</keyword>
<protein>
    <submittedName>
        <fullName evidence="6">ECF RNA polymerase sigma factor SigK</fullName>
    </submittedName>
</protein>
<dbReference type="InterPro" id="IPR007630">
    <property type="entry name" value="RNA_pol_sigma70_r4"/>
</dbReference>
<name>A0A2K8P971_STRLA</name>
<dbReference type="InterPro" id="IPR013324">
    <property type="entry name" value="RNA_pol_sigma_r3/r4-like"/>
</dbReference>
<comment type="similarity">
    <text evidence="1">Belongs to the sigma-70 factor family. ECF subfamily.</text>
</comment>